<evidence type="ECO:0000256" key="9">
    <source>
        <dbReference type="SAM" id="SignalP"/>
    </source>
</evidence>
<keyword evidence="4 8" id="KW-0812">Transmembrane</keyword>
<dbReference type="InterPro" id="IPR057475">
    <property type="entry name" value="CUT_C"/>
</dbReference>
<evidence type="ECO:0000313" key="11">
    <source>
        <dbReference type="Proteomes" id="UP000695022"/>
    </source>
</evidence>
<gene>
    <name evidence="12" type="primary">LOC106820945</name>
</gene>
<organism evidence="11 12">
    <name type="scientific">Priapulus caudatus</name>
    <name type="common">Priapulid worm</name>
    <dbReference type="NCBI Taxonomy" id="37621"/>
    <lineage>
        <taxon>Eukaryota</taxon>
        <taxon>Metazoa</taxon>
        <taxon>Ecdysozoa</taxon>
        <taxon>Scalidophora</taxon>
        <taxon>Priapulida</taxon>
        <taxon>Priapulimorpha</taxon>
        <taxon>Priapulimorphida</taxon>
        <taxon>Priapulidae</taxon>
        <taxon>Priapulus</taxon>
    </lineage>
</organism>
<keyword evidence="6 8" id="KW-1133">Transmembrane helix</keyword>
<evidence type="ECO:0000256" key="3">
    <source>
        <dbReference type="ARBA" id="ARBA00022475"/>
    </source>
</evidence>
<evidence type="ECO:0000256" key="4">
    <source>
        <dbReference type="ARBA" id="ARBA00022692"/>
    </source>
</evidence>
<evidence type="ECO:0000256" key="7">
    <source>
        <dbReference type="ARBA" id="ARBA00023136"/>
    </source>
</evidence>
<keyword evidence="3" id="KW-1003">Cell membrane</keyword>
<reference evidence="12" key="1">
    <citation type="submission" date="2025-08" db="UniProtKB">
        <authorList>
            <consortium name="RefSeq"/>
        </authorList>
    </citation>
    <scope>IDENTIFICATION</scope>
</reference>
<feature type="domain" description="ZP" evidence="10">
    <location>
        <begin position="27"/>
        <end position="272"/>
    </location>
</feature>
<dbReference type="Gene3D" id="2.60.40.3210">
    <property type="entry name" value="Zona pellucida, ZP-N domain"/>
    <property type="match status" value="1"/>
</dbReference>
<feature type="transmembrane region" description="Helical" evidence="8">
    <location>
        <begin position="341"/>
        <end position="366"/>
    </location>
</feature>
<evidence type="ECO:0000259" key="10">
    <source>
        <dbReference type="PROSITE" id="PS51034"/>
    </source>
</evidence>
<keyword evidence="5 9" id="KW-0732">Signal</keyword>
<dbReference type="Pfam" id="PF25301">
    <property type="entry name" value="CUT_C"/>
    <property type="match status" value="1"/>
</dbReference>
<dbReference type="InterPro" id="IPR056953">
    <property type="entry name" value="CUT_N"/>
</dbReference>
<dbReference type="PANTHER" id="PTHR22907">
    <property type="entry name" value="GH04558P"/>
    <property type="match status" value="1"/>
</dbReference>
<evidence type="ECO:0000256" key="1">
    <source>
        <dbReference type="ARBA" id="ARBA00004251"/>
    </source>
</evidence>
<dbReference type="PROSITE" id="PS51034">
    <property type="entry name" value="ZP_2"/>
    <property type="match status" value="1"/>
</dbReference>
<keyword evidence="7 8" id="KW-0472">Membrane</keyword>
<evidence type="ECO:0000256" key="5">
    <source>
        <dbReference type="ARBA" id="ARBA00022729"/>
    </source>
</evidence>
<dbReference type="InterPro" id="IPR042235">
    <property type="entry name" value="ZP-C_dom"/>
</dbReference>
<dbReference type="Pfam" id="PF25057">
    <property type="entry name" value="CUT_N"/>
    <property type="match status" value="1"/>
</dbReference>
<evidence type="ECO:0000256" key="2">
    <source>
        <dbReference type="ARBA" id="ARBA00022460"/>
    </source>
</evidence>
<dbReference type="PANTHER" id="PTHR22907:SF54">
    <property type="entry name" value="GH04558P"/>
    <property type="match status" value="1"/>
</dbReference>
<evidence type="ECO:0000313" key="12">
    <source>
        <dbReference type="RefSeq" id="XP_014681049.1"/>
    </source>
</evidence>
<proteinExistence type="predicted"/>
<keyword evidence="11" id="KW-1185">Reference proteome</keyword>
<dbReference type="Gene3D" id="2.60.40.4100">
    <property type="entry name" value="Zona pellucida, ZP-C domain"/>
    <property type="match status" value="1"/>
</dbReference>
<dbReference type="RefSeq" id="XP_014681049.1">
    <property type="nucleotide sequence ID" value="XM_014825563.1"/>
</dbReference>
<dbReference type="SMART" id="SM00241">
    <property type="entry name" value="ZP"/>
    <property type="match status" value="1"/>
</dbReference>
<dbReference type="InterPro" id="IPR001507">
    <property type="entry name" value="ZP_dom"/>
</dbReference>
<keyword evidence="2" id="KW-0193">Cuticle</keyword>
<name>A0ABM1F9C8_PRICU</name>
<sequence>MIGYLAISVSFLLCATAQQLIGPPEVICQPDDIMLVAEFEEPFFGRVYPKGLSKMQNCSMTGTGTREVRFRVGLFGCATMQRSPEDSFVMEYNNVIVFQRHPMLVTRNDLAYRVHCNYELGEKTVSNDVTVDMVPITQLASVAPNLPKCNLLIKVGDSPDGPLVSGAVPLGTTLTFVIDMSISEVYGFTVSSCIARDGMGMGEQMIIDEDGCAVNTDIFDDLIYDPSNARVYRTFPAHKFATSMQVYYQCNVKLCIHGSCEIPSCATTVGSVRRKRQALSGEQPEEEPLLIVRDVVLIGDFDDDQVSEVGDEREIPTNHLPATGSQRNAVPKVNEICIPTVGFALGIAIFAGIFLLSIVISAFMCAKVRGRKSVEYDNPMMSTFGSSRSTITPPNYQ</sequence>
<dbReference type="GeneID" id="106820945"/>
<accession>A0ABM1F9C8</accession>
<comment type="subcellular location">
    <subcellularLocation>
        <location evidence="1">Cell membrane</location>
        <topology evidence="1">Single-pass type I membrane protein</topology>
    </subcellularLocation>
</comment>
<dbReference type="Proteomes" id="UP000695022">
    <property type="component" value="Unplaced"/>
</dbReference>
<evidence type="ECO:0000256" key="6">
    <source>
        <dbReference type="ARBA" id="ARBA00022989"/>
    </source>
</evidence>
<evidence type="ECO:0000256" key="8">
    <source>
        <dbReference type="SAM" id="Phobius"/>
    </source>
</evidence>
<feature type="chain" id="PRO_5046843325" evidence="9">
    <location>
        <begin position="18"/>
        <end position="397"/>
    </location>
</feature>
<feature type="signal peptide" evidence="9">
    <location>
        <begin position="1"/>
        <end position="17"/>
    </location>
</feature>
<protein>
    <submittedName>
        <fullName evidence="12">Cuticlin-1-like</fullName>
    </submittedName>
</protein>
<dbReference type="InterPro" id="IPR051962">
    <property type="entry name" value="Cuticlin"/>
</dbReference>